<dbReference type="InterPro" id="IPR036291">
    <property type="entry name" value="NAD(P)-bd_dom_sf"/>
</dbReference>
<keyword evidence="1" id="KW-0560">Oxidoreductase</keyword>
<evidence type="ECO:0000313" key="4">
    <source>
        <dbReference type="EMBL" id="CAB4689050.1"/>
    </source>
</evidence>
<dbReference type="PANTHER" id="PTHR43333:SF1">
    <property type="entry name" value="D-ISOMER SPECIFIC 2-HYDROXYACID DEHYDROGENASE NAD-BINDING DOMAIN-CONTAINING PROTEIN"/>
    <property type="match status" value="1"/>
</dbReference>
<dbReference type="GO" id="GO:0016491">
    <property type="term" value="F:oxidoreductase activity"/>
    <property type="evidence" value="ECO:0007669"/>
    <property type="project" value="UniProtKB-KW"/>
</dbReference>
<name>A0A6J6NQP2_9ZZZZ</name>
<organism evidence="4">
    <name type="scientific">freshwater metagenome</name>
    <dbReference type="NCBI Taxonomy" id="449393"/>
    <lineage>
        <taxon>unclassified sequences</taxon>
        <taxon>metagenomes</taxon>
        <taxon>ecological metagenomes</taxon>
    </lineage>
</organism>
<evidence type="ECO:0000256" key="1">
    <source>
        <dbReference type="ARBA" id="ARBA00023002"/>
    </source>
</evidence>
<dbReference type="AlphaFoldDB" id="A0A6J6NQP2"/>
<dbReference type="SUPFAM" id="SSF51735">
    <property type="entry name" value="NAD(P)-binding Rossmann-fold domains"/>
    <property type="match status" value="1"/>
</dbReference>
<dbReference type="Gene3D" id="3.40.50.720">
    <property type="entry name" value="NAD(P)-binding Rossmann-like Domain"/>
    <property type="match status" value="2"/>
</dbReference>
<accession>A0A6J6NQP2</accession>
<dbReference type="GO" id="GO:0051287">
    <property type="term" value="F:NAD binding"/>
    <property type="evidence" value="ECO:0007669"/>
    <property type="project" value="InterPro"/>
</dbReference>
<evidence type="ECO:0000256" key="2">
    <source>
        <dbReference type="ARBA" id="ARBA00023027"/>
    </source>
</evidence>
<proteinExistence type="predicted"/>
<reference evidence="4" key="1">
    <citation type="submission" date="2020-05" db="EMBL/GenBank/DDBJ databases">
        <authorList>
            <person name="Chiriac C."/>
            <person name="Salcher M."/>
            <person name="Ghai R."/>
            <person name="Kavagutti S V."/>
        </authorList>
    </citation>
    <scope>NUCLEOTIDE SEQUENCE</scope>
</reference>
<evidence type="ECO:0000259" key="3">
    <source>
        <dbReference type="Pfam" id="PF02826"/>
    </source>
</evidence>
<dbReference type="EMBL" id="CAEZXK010000019">
    <property type="protein sequence ID" value="CAB4689050.1"/>
    <property type="molecule type" value="Genomic_DNA"/>
</dbReference>
<dbReference type="CDD" id="cd12159">
    <property type="entry name" value="2-Hacid_dh_2"/>
    <property type="match status" value="1"/>
</dbReference>
<protein>
    <submittedName>
        <fullName evidence="4">Unannotated protein</fullName>
    </submittedName>
</protein>
<sequence>MAIDRSLVSIEPKSFDEYAKAVLSAGAKVAPLSSQVGALIWTDYSKPQALKELLEANSQIEWVQLPFAGVDAFVDVLQQPVVFTSAKGSYRQPVAEHALALCLALGRKLPERVVAKTWGKKFAVSLYDSHIVIVGGGGITQELVSLLAPFNTRVSVIRKHPAPIAGATETVGFDRLDEFLALADFVVLAAALTSETLYLFDERRFSLMKPSAYLVNIARGKMVDSAALLKALDSGVIAGAAVDVTDPEPLPDGHALWNAPNLIITPHTADTNAQVVRLFSQRIDENVKAWLQGKDWVGLVDKQLGY</sequence>
<dbReference type="InterPro" id="IPR006140">
    <property type="entry name" value="D-isomer_DH_NAD-bd"/>
</dbReference>
<dbReference type="Pfam" id="PF02826">
    <property type="entry name" value="2-Hacid_dh_C"/>
    <property type="match status" value="1"/>
</dbReference>
<gene>
    <name evidence="4" type="ORF">UFOPK2370_00827</name>
</gene>
<keyword evidence="2" id="KW-0520">NAD</keyword>
<feature type="domain" description="D-isomer specific 2-hydroxyacid dehydrogenase NAD-binding" evidence="3">
    <location>
        <begin position="100"/>
        <end position="269"/>
    </location>
</feature>
<dbReference type="PANTHER" id="PTHR43333">
    <property type="entry name" value="2-HACID_DH_C DOMAIN-CONTAINING PROTEIN"/>
    <property type="match status" value="1"/>
</dbReference>